<keyword evidence="4 5" id="KW-0472">Membrane</keyword>
<dbReference type="Proteomes" id="UP000002431">
    <property type="component" value="Chromosome"/>
</dbReference>
<evidence type="ECO:0000256" key="3">
    <source>
        <dbReference type="ARBA" id="ARBA00022989"/>
    </source>
</evidence>
<keyword evidence="8" id="KW-1185">Reference proteome</keyword>
<dbReference type="EMBL" id="CP000359">
    <property type="protein sequence ID" value="ABF44488.1"/>
    <property type="molecule type" value="Genomic_DNA"/>
</dbReference>
<evidence type="ECO:0000256" key="5">
    <source>
        <dbReference type="SAM" id="Phobius"/>
    </source>
</evidence>
<dbReference type="InterPro" id="IPR051784">
    <property type="entry name" value="Nod_factor_ABC_transporter"/>
</dbReference>
<accession>Q1J1Z6</accession>
<feature type="transmembrane region" description="Helical" evidence="5">
    <location>
        <begin position="183"/>
        <end position="202"/>
    </location>
</feature>
<dbReference type="STRING" id="319795.Dgeo_0185"/>
<reference evidence="7" key="1">
    <citation type="submission" date="2006-04" db="EMBL/GenBank/DDBJ databases">
        <title>Complete sequence of chromosome of Deinococcus geothermalis DSM 11300.</title>
        <authorList>
            <consortium name="US DOE Joint Genome Institute"/>
            <person name="Copeland A."/>
            <person name="Lucas S."/>
            <person name="Lapidus A."/>
            <person name="Barry K."/>
            <person name="Detter J.C."/>
            <person name="Glavina del Rio T."/>
            <person name="Hammon N."/>
            <person name="Israni S."/>
            <person name="Dalin E."/>
            <person name="Tice H."/>
            <person name="Pitluck S."/>
            <person name="Brettin T."/>
            <person name="Bruce D."/>
            <person name="Han C."/>
            <person name="Tapia R."/>
            <person name="Saunders E."/>
            <person name="Gilna P."/>
            <person name="Schmutz J."/>
            <person name="Larimer F."/>
            <person name="Land M."/>
            <person name="Hauser L."/>
            <person name="Kyrpides N."/>
            <person name="Kim E."/>
            <person name="Daly M.J."/>
            <person name="Fredrickson J.K."/>
            <person name="Makarova K.S."/>
            <person name="Gaidamakova E.K."/>
            <person name="Zhai M."/>
            <person name="Richardson P."/>
        </authorList>
    </citation>
    <scope>NUCLEOTIDE SEQUENCE</scope>
    <source>
        <strain evidence="7">DSM 11300</strain>
    </source>
</reference>
<evidence type="ECO:0000256" key="4">
    <source>
        <dbReference type="ARBA" id="ARBA00023136"/>
    </source>
</evidence>
<comment type="subcellular location">
    <subcellularLocation>
        <location evidence="1">Membrane</location>
        <topology evidence="1">Multi-pass membrane protein</topology>
    </subcellularLocation>
</comment>
<dbReference type="InterPro" id="IPR000412">
    <property type="entry name" value="ABC_2_transport"/>
</dbReference>
<protein>
    <submittedName>
        <fullName evidence="7">ABC-type multidrug transport system, permease component</fullName>
    </submittedName>
</protein>
<dbReference type="HOGENOM" id="CLU_039483_5_2_0"/>
<dbReference type="PANTHER" id="PTHR43229:SF3">
    <property type="entry name" value="ABC-TYPE MULTIDRUG TRANSPORT SYSTEM, PERMEASE COMPONENT"/>
    <property type="match status" value="1"/>
</dbReference>
<dbReference type="PROSITE" id="PS51012">
    <property type="entry name" value="ABC_TM2"/>
    <property type="match status" value="1"/>
</dbReference>
<sequence>MTTFAPTASVPTRRVPVLPLLTQLVLAELRRMARSPMFAVGTLGFPVLWFALFALPHVHKTMDSGANVGQYLLVSFATYALLSLAMFSFGAAVANERTGGWLRLLRASPLPATLYLAAKLLAALVFSALSLTLLYAFAHFAGGVTFPVGQGLLIAGKLLVGMIPLIALGLCIGFLSNPASASVLANILSVIVSFGSGLFVPLDQLPKVVQNLAPYLPSYHLAQLGWSAVTGQGSSGSHWAWLAGYTLVCGGVAVWAYRRDEARGQ</sequence>
<gene>
    <name evidence="7" type="ordered locus">Dgeo_0185</name>
</gene>
<evidence type="ECO:0000256" key="2">
    <source>
        <dbReference type="ARBA" id="ARBA00022692"/>
    </source>
</evidence>
<dbReference type="GO" id="GO:0140359">
    <property type="term" value="F:ABC-type transporter activity"/>
    <property type="evidence" value="ECO:0007669"/>
    <property type="project" value="InterPro"/>
</dbReference>
<dbReference type="InterPro" id="IPR013525">
    <property type="entry name" value="ABC2_TM"/>
</dbReference>
<dbReference type="KEGG" id="dge:Dgeo_0185"/>
<evidence type="ECO:0000259" key="6">
    <source>
        <dbReference type="PROSITE" id="PS51012"/>
    </source>
</evidence>
<feature type="domain" description="ABC transmembrane type-2" evidence="6">
    <location>
        <begin position="37"/>
        <end position="260"/>
    </location>
</feature>
<feature type="transmembrane region" description="Helical" evidence="5">
    <location>
        <begin position="71"/>
        <end position="93"/>
    </location>
</feature>
<keyword evidence="2 5" id="KW-0812">Transmembrane</keyword>
<feature type="transmembrane region" description="Helical" evidence="5">
    <location>
        <begin position="38"/>
        <end position="59"/>
    </location>
</feature>
<proteinExistence type="predicted"/>
<feature type="transmembrane region" description="Helical" evidence="5">
    <location>
        <begin position="239"/>
        <end position="257"/>
    </location>
</feature>
<name>Q1J1Z6_DEIGD</name>
<dbReference type="AlphaFoldDB" id="Q1J1Z6"/>
<dbReference type="InterPro" id="IPR047817">
    <property type="entry name" value="ABC2_TM_bact-type"/>
</dbReference>
<dbReference type="PANTHER" id="PTHR43229">
    <property type="entry name" value="NODULATION PROTEIN J"/>
    <property type="match status" value="1"/>
</dbReference>
<dbReference type="PIRSF" id="PIRSF006648">
    <property type="entry name" value="DrrB"/>
    <property type="match status" value="1"/>
</dbReference>
<feature type="transmembrane region" description="Helical" evidence="5">
    <location>
        <begin position="114"/>
        <end position="138"/>
    </location>
</feature>
<evidence type="ECO:0000313" key="7">
    <source>
        <dbReference type="EMBL" id="ABF44488.1"/>
    </source>
</evidence>
<keyword evidence="3 5" id="KW-1133">Transmembrane helix</keyword>
<evidence type="ECO:0000313" key="8">
    <source>
        <dbReference type="Proteomes" id="UP000002431"/>
    </source>
</evidence>
<evidence type="ECO:0000256" key="1">
    <source>
        <dbReference type="ARBA" id="ARBA00004141"/>
    </source>
</evidence>
<organism evidence="7 8">
    <name type="scientific">Deinococcus geothermalis (strain DSM 11300 / CIP 105573 / AG-3a)</name>
    <dbReference type="NCBI Taxonomy" id="319795"/>
    <lineage>
        <taxon>Bacteria</taxon>
        <taxon>Thermotogati</taxon>
        <taxon>Deinococcota</taxon>
        <taxon>Deinococci</taxon>
        <taxon>Deinococcales</taxon>
        <taxon>Deinococcaceae</taxon>
        <taxon>Deinococcus</taxon>
    </lineage>
</organism>
<dbReference type="Pfam" id="PF12698">
    <property type="entry name" value="ABC2_membrane_3"/>
    <property type="match status" value="1"/>
</dbReference>
<dbReference type="GO" id="GO:0043190">
    <property type="term" value="C:ATP-binding cassette (ABC) transporter complex"/>
    <property type="evidence" value="ECO:0007669"/>
    <property type="project" value="InterPro"/>
</dbReference>
<dbReference type="eggNOG" id="COG0842">
    <property type="taxonomic scope" value="Bacteria"/>
</dbReference>
<dbReference type="RefSeq" id="WP_011529335.1">
    <property type="nucleotide sequence ID" value="NC_008025.1"/>
</dbReference>
<feature type="transmembrane region" description="Helical" evidence="5">
    <location>
        <begin position="158"/>
        <end position="176"/>
    </location>
</feature>